<dbReference type="GO" id="GO:0016020">
    <property type="term" value="C:membrane"/>
    <property type="evidence" value="ECO:0007669"/>
    <property type="project" value="InterPro"/>
</dbReference>
<dbReference type="OrthoDB" id="6485510at2759"/>
<dbReference type="EMBL" id="MU001504">
    <property type="protein sequence ID" value="KAF2442128.1"/>
    <property type="molecule type" value="Genomic_DNA"/>
</dbReference>
<keyword evidence="2" id="KW-1133">Transmembrane helix</keyword>
<feature type="transmembrane region" description="Helical" evidence="2">
    <location>
        <begin position="119"/>
        <end position="140"/>
    </location>
</feature>
<accession>A0A9P4PFC5</accession>
<feature type="region of interest" description="Disordered" evidence="1">
    <location>
        <begin position="210"/>
        <end position="244"/>
    </location>
</feature>
<evidence type="ECO:0000256" key="1">
    <source>
        <dbReference type="SAM" id="MobiDB-lite"/>
    </source>
</evidence>
<evidence type="ECO:0000313" key="3">
    <source>
        <dbReference type="EMBL" id="KAF2442128.1"/>
    </source>
</evidence>
<gene>
    <name evidence="3" type="ORF">P171DRAFT_496892</name>
</gene>
<reference evidence="3" key="1">
    <citation type="journal article" date="2020" name="Stud. Mycol.">
        <title>101 Dothideomycetes genomes: a test case for predicting lifestyles and emergence of pathogens.</title>
        <authorList>
            <person name="Haridas S."/>
            <person name="Albert R."/>
            <person name="Binder M."/>
            <person name="Bloem J."/>
            <person name="Labutti K."/>
            <person name="Salamov A."/>
            <person name="Andreopoulos B."/>
            <person name="Baker S."/>
            <person name="Barry K."/>
            <person name="Bills G."/>
            <person name="Bluhm B."/>
            <person name="Cannon C."/>
            <person name="Castanera R."/>
            <person name="Culley D."/>
            <person name="Daum C."/>
            <person name="Ezra D."/>
            <person name="Gonzalez J."/>
            <person name="Henrissat B."/>
            <person name="Kuo A."/>
            <person name="Liang C."/>
            <person name="Lipzen A."/>
            <person name="Lutzoni F."/>
            <person name="Magnuson J."/>
            <person name="Mondo S."/>
            <person name="Nolan M."/>
            <person name="Ohm R."/>
            <person name="Pangilinan J."/>
            <person name="Park H.-J."/>
            <person name="Ramirez L."/>
            <person name="Alfaro M."/>
            <person name="Sun H."/>
            <person name="Tritt A."/>
            <person name="Yoshinaga Y."/>
            <person name="Zwiers L.-H."/>
            <person name="Turgeon B."/>
            <person name="Goodwin S."/>
            <person name="Spatafora J."/>
            <person name="Crous P."/>
            <person name="Grigoriev I."/>
        </authorList>
    </citation>
    <scope>NUCLEOTIDE SEQUENCE</scope>
    <source>
        <strain evidence="3">CBS 690.94</strain>
    </source>
</reference>
<dbReference type="AlphaFoldDB" id="A0A9P4PFC5"/>
<organism evidence="3 4">
    <name type="scientific">Karstenula rhodostoma CBS 690.94</name>
    <dbReference type="NCBI Taxonomy" id="1392251"/>
    <lineage>
        <taxon>Eukaryota</taxon>
        <taxon>Fungi</taxon>
        <taxon>Dikarya</taxon>
        <taxon>Ascomycota</taxon>
        <taxon>Pezizomycotina</taxon>
        <taxon>Dothideomycetes</taxon>
        <taxon>Pleosporomycetidae</taxon>
        <taxon>Pleosporales</taxon>
        <taxon>Massarineae</taxon>
        <taxon>Didymosphaeriaceae</taxon>
        <taxon>Karstenula</taxon>
    </lineage>
</organism>
<dbReference type="InterPro" id="IPR005352">
    <property type="entry name" value="Erg28"/>
</dbReference>
<proteinExistence type="predicted"/>
<sequence length="377" mass="41083">MNEADNGSPTGTRPRLVRAHAAVFKQVPAPVAYPTRPHLHREVHLYNFSTFDPANSNTHAPSSHYRPTPATMPQKDSYLPYFLFFTATLASLHALICYISPRASLTPFRGPAAPTHSPLLAHIYGVLNATVAAIRAYAAYDTSNRAVYDLALGSFVGVVWLLGSEWVGGSVRAGDVVLPVVVSGVGVGWMVVARAHCGAGPCRVEVVRDAPSNEASPVPNNETTPHPSNENAPNPEDTTTPDAVQPSTLDLIHSATHALISRLRYTFNFATPTASTWRLADIYKSKPIHQALFIRSTTGAANRAPIDFGAASNAGIIMALQQKHREQRRGLVIGQVTLWKLDHHGLEFMLVRWRGEREFAWVKSFVYGNRDGVNGRG</sequence>
<evidence type="ECO:0000256" key="2">
    <source>
        <dbReference type="SAM" id="Phobius"/>
    </source>
</evidence>
<dbReference type="Pfam" id="PF03694">
    <property type="entry name" value="Erg28"/>
    <property type="match status" value="1"/>
</dbReference>
<keyword evidence="2" id="KW-0812">Transmembrane</keyword>
<evidence type="ECO:0000313" key="4">
    <source>
        <dbReference type="Proteomes" id="UP000799764"/>
    </source>
</evidence>
<comment type="caution">
    <text evidence="3">The sequence shown here is derived from an EMBL/GenBank/DDBJ whole genome shotgun (WGS) entry which is preliminary data.</text>
</comment>
<keyword evidence="2" id="KW-0472">Membrane</keyword>
<name>A0A9P4PFC5_9PLEO</name>
<dbReference type="Proteomes" id="UP000799764">
    <property type="component" value="Unassembled WGS sequence"/>
</dbReference>
<feature type="transmembrane region" description="Helical" evidence="2">
    <location>
        <begin position="176"/>
        <end position="193"/>
    </location>
</feature>
<protein>
    <submittedName>
        <fullName evidence="3">Uncharacterized protein</fullName>
    </submittedName>
</protein>
<feature type="transmembrane region" description="Helical" evidence="2">
    <location>
        <begin position="78"/>
        <end position="99"/>
    </location>
</feature>
<feature type="transmembrane region" description="Helical" evidence="2">
    <location>
        <begin position="146"/>
        <end position="164"/>
    </location>
</feature>
<keyword evidence="4" id="KW-1185">Reference proteome</keyword>
<feature type="compositionally biased region" description="Polar residues" evidence="1">
    <location>
        <begin position="213"/>
        <end position="244"/>
    </location>
</feature>